<protein>
    <recommendedName>
        <fullName evidence="3">Glycosyltransferase</fullName>
    </recommendedName>
</protein>
<reference evidence="1 2" key="1">
    <citation type="submission" date="2019-04" db="EMBL/GenBank/DDBJ databases">
        <title>Taxonomy of novel Haliea sp. from mangrove soil of West Coast of India.</title>
        <authorList>
            <person name="Verma A."/>
            <person name="Kumar P."/>
            <person name="Krishnamurthi S."/>
        </authorList>
    </citation>
    <scope>NUCLEOTIDE SEQUENCE [LARGE SCALE GENOMIC DNA]</scope>
    <source>
        <strain evidence="1 2">SAOS-164</strain>
    </source>
</reference>
<sequence length="359" mass="40431">MKILYGVQGTGQGHISRARAMAEALREWPVEVTWLFTGRARENLFDMEAFGNFEHRHGLSFTSRAGKLHYAATVMDNNLPRFLREARELDLSPYDLVICDYEPVTARAARQQGRQVIGIGHQYAFGPATPRCGGSWLQEQILYRFAPVDVPLGLHWHPYADNVLPPILDLPDLPVTRGEHLVVYLPFEDQDEVTRILRQFPQRRFVQYSSQLVDEERGNVSRRKADFHGFKLCLAGSAGVICNSGFELISECLQWRKPVLTKPLARQMEQHSNALALEQLGYACTTPVFDAPALEQWLAARHLTADIQFPDVAAALARWLAQGCRESPAVLSQQLWQCPMPQKIPAPRPTAGRRVAAIA</sequence>
<proteinExistence type="predicted"/>
<dbReference type="EMBL" id="SRLE01000009">
    <property type="protein sequence ID" value="TGD72702.1"/>
    <property type="molecule type" value="Genomic_DNA"/>
</dbReference>
<dbReference type="NCBIfam" id="TIGR00661">
    <property type="entry name" value="MJ1255"/>
    <property type="match status" value="1"/>
</dbReference>
<dbReference type="SUPFAM" id="SSF53756">
    <property type="entry name" value="UDP-Glycosyltransferase/glycogen phosphorylase"/>
    <property type="match status" value="1"/>
</dbReference>
<dbReference type="Pfam" id="PF13528">
    <property type="entry name" value="Glyco_trans_1_3"/>
    <property type="match status" value="2"/>
</dbReference>
<organism evidence="1 2">
    <name type="scientific">Mangrovimicrobium sediminis</name>
    <dbReference type="NCBI Taxonomy" id="2562682"/>
    <lineage>
        <taxon>Bacteria</taxon>
        <taxon>Pseudomonadati</taxon>
        <taxon>Pseudomonadota</taxon>
        <taxon>Gammaproteobacteria</taxon>
        <taxon>Cellvibrionales</taxon>
        <taxon>Halieaceae</taxon>
        <taxon>Mangrovimicrobium</taxon>
    </lineage>
</organism>
<dbReference type="Proteomes" id="UP000298050">
    <property type="component" value="Unassembled WGS sequence"/>
</dbReference>
<comment type="caution">
    <text evidence="1">The sequence shown here is derived from an EMBL/GenBank/DDBJ whole genome shotgun (WGS) entry which is preliminary data.</text>
</comment>
<name>A0A4Z0LZ94_9GAMM</name>
<dbReference type="OrthoDB" id="9793805at2"/>
<dbReference type="InterPro" id="IPR005262">
    <property type="entry name" value="MJ1255-like"/>
</dbReference>
<dbReference type="Gene3D" id="3.40.50.2000">
    <property type="entry name" value="Glycogen Phosphorylase B"/>
    <property type="match status" value="1"/>
</dbReference>
<dbReference type="RefSeq" id="WP_135445072.1">
    <property type="nucleotide sequence ID" value="NZ_SRLE01000009.1"/>
</dbReference>
<gene>
    <name evidence="1" type="ORF">E4634_14385</name>
</gene>
<evidence type="ECO:0008006" key="3">
    <source>
        <dbReference type="Google" id="ProtNLM"/>
    </source>
</evidence>
<dbReference type="AlphaFoldDB" id="A0A4Z0LZ94"/>
<keyword evidence="2" id="KW-1185">Reference proteome</keyword>
<evidence type="ECO:0000313" key="1">
    <source>
        <dbReference type="EMBL" id="TGD72702.1"/>
    </source>
</evidence>
<accession>A0A4Z0LZ94</accession>
<evidence type="ECO:0000313" key="2">
    <source>
        <dbReference type="Proteomes" id="UP000298050"/>
    </source>
</evidence>